<sequence>MKMLTVITLIALCAASLSVKAAPADDLTLQLHADAEQQVASLQYVNQQQARLALTKTIIDVTARLEAEQDVAEIMLVNADEVVNATDVAGE</sequence>
<evidence type="ECO:0000256" key="1">
    <source>
        <dbReference type="SAM" id="SignalP"/>
    </source>
</evidence>
<name>A0A486XM60_9GAMM</name>
<feature type="chain" id="PRO_5019820415" evidence="1">
    <location>
        <begin position="22"/>
        <end position="91"/>
    </location>
</feature>
<proteinExistence type="predicted"/>
<organism evidence="2">
    <name type="scientific">Rheinheimera sp. BAL341</name>
    <dbReference type="NCBI Taxonomy" id="1708203"/>
    <lineage>
        <taxon>Bacteria</taxon>
        <taxon>Pseudomonadati</taxon>
        <taxon>Pseudomonadota</taxon>
        <taxon>Gammaproteobacteria</taxon>
        <taxon>Chromatiales</taxon>
        <taxon>Chromatiaceae</taxon>
        <taxon>Rheinheimera</taxon>
    </lineage>
</organism>
<gene>
    <name evidence="2" type="ORF">BAL341_1308</name>
</gene>
<protein>
    <submittedName>
        <fullName evidence="2">Uncharacterized protein</fullName>
    </submittedName>
</protein>
<dbReference type="EMBL" id="CAAJGR010000081">
    <property type="protein sequence ID" value="VHO03250.1"/>
    <property type="molecule type" value="Genomic_DNA"/>
</dbReference>
<feature type="signal peptide" evidence="1">
    <location>
        <begin position="1"/>
        <end position="21"/>
    </location>
</feature>
<dbReference type="AlphaFoldDB" id="A0A486XM60"/>
<reference evidence="2" key="1">
    <citation type="submission" date="2019-04" db="EMBL/GenBank/DDBJ databases">
        <authorList>
            <person name="Brambilla D."/>
        </authorList>
    </citation>
    <scope>NUCLEOTIDE SEQUENCE</scope>
    <source>
        <strain evidence="2">BAL1</strain>
    </source>
</reference>
<keyword evidence="1" id="KW-0732">Signal</keyword>
<evidence type="ECO:0000313" key="2">
    <source>
        <dbReference type="EMBL" id="VHO03250.1"/>
    </source>
</evidence>
<accession>A0A486XM60</accession>